<proteinExistence type="inferred from homology"/>
<dbReference type="InterPro" id="IPR001207">
    <property type="entry name" value="Transposase_mutator"/>
</dbReference>
<dbReference type="PANTHER" id="PTHR33217">
    <property type="entry name" value="TRANSPOSASE FOR INSERTION SEQUENCE ELEMENT IS1081"/>
    <property type="match status" value="1"/>
</dbReference>
<comment type="similarity">
    <text evidence="2 6">Belongs to the transposase mutator family.</text>
</comment>
<accession>A0ABZ0QM12</accession>
<evidence type="ECO:0000256" key="1">
    <source>
        <dbReference type="ARBA" id="ARBA00002190"/>
    </source>
</evidence>
<keyword evidence="6" id="KW-0814">Transposable element</keyword>
<evidence type="ECO:0000313" key="8">
    <source>
        <dbReference type="Proteomes" id="UP001304683"/>
    </source>
</evidence>
<comment type="function">
    <text evidence="1 6">Required for the transposition of the insertion element.</text>
</comment>
<dbReference type="Proteomes" id="UP001304683">
    <property type="component" value="Chromosome"/>
</dbReference>
<name>A0ABZ0QM12_9FIRM</name>
<evidence type="ECO:0000313" key="7">
    <source>
        <dbReference type="EMBL" id="WPD18456.1"/>
    </source>
</evidence>
<keyword evidence="4 6" id="KW-0238">DNA-binding</keyword>
<evidence type="ECO:0000256" key="3">
    <source>
        <dbReference type="ARBA" id="ARBA00022578"/>
    </source>
</evidence>
<evidence type="ECO:0000256" key="4">
    <source>
        <dbReference type="ARBA" id="ARBA00023125"/>
    </source>
</evidence>
<dbReference type="Pfam" id="PF00872">
    <property type="entry name" value="Transposase_mut"/>
    <property type="match status" value="1"/>
</dbReference>
<organism evidence="7 8">
    <name type="scientific">Thermaerobacter composti</name>
    <dbReference type="NCBI Taxonomy" id="554949"/>
    <lineage>
        <taxon>Bacteria</taxon>
        <taxon>Bacillati</taxon>
        <taxon>Bacillota</taxon>
        <taxon>Clostridia</taxon>
        <taxon>Eubacteriales</taxon>
        <taxon>Clostridiales Family XVII. Incertae Sedis</taxon>
        <taxon>Thermaerobacter</taxon>
    </lineage>
</organism>
<reference evidence="7 8" key="1">
    <citation type="submission" date="2023-08" db="EMBL/GenBank/DDBJ databases">
        <title>Genome sequence of Thermaerobacter compostii strain Ins1, a spore-forming filamentous bacterium isolated from a deep geothermal reservoir.</title>
        <authorList>
            <person name="Bregnard D."/>
            <person name="Gonzalez D."/>
            <person name="Junier P."/>
        </authorList>
    </citation>
    <scope>NUCLEOTIDE SEQUENCE [LARGE SCALE GENOMIC DNA]</scope>
    <source>
        <strain evidence="7 8">Ins1</strain>
    </source>
</reference>
<evidence type="ECO:0000256" key="5">
    <source>
        <dbReference type="ARBA" id="ARBA00023172"/>
    </source>
</evidence>
<dbReference type="PANTHER" id="PTHR33217:SF9">
    <property type="entry name" value="MUTATOR FAMILY TRANSPOSASE"/>
    <property type="match status" value="1"/>
</dbReference>
<dbReference type="EMBL" id="CP132508">
    <property type="protein sequence ID" value="WPD18456.1"/>
    <property type="molecule type" value="Genomic_DNA"/>
</dbReference>
<dbReference type="NCBIfam" id="NF033543">
    <property type="entry name" value="transpos_IS256"/>
    <property type="match status" value="1"/>
</dbReference>
<keyword evidence="5 6" id="KW-0233">DNA recombination</keyword>
<dbReference type="PROSITE" id="PS01007">
    <property type="entry name" value="TRANSPOSASE_MUTATOR"/>
    <property type="match status" value="1"/>
</dbReference>
<sequence length="412" mass="47326">MHQRTTSGNLTSSPTWEGLHEWLRNAIQALIQEALEAEVTELLGRVRYQRRAAVDAPAGYRNGYGKPRKLTTPMGTLTLRRPRVRGLEERFESRILPRFVRRTKEVSELLPELDLHGLAEGDFDLALRGLLGEEAPLSARTVARLKERWQAEWEAWRTRRLDELQVVYLWVDGVYVKAGLERERAALLVAVAGLVDGRKEVVAVVPGYRESVASWSEVLRDLRDRGMNAPRLVIGDGHLGIWGALRNVWPEAEEQRCWNHKVLNVLEQLPRRQQAVAKPMLRAIAYAPTRAEAERKRKAFEAWCHRHGDGKAAETLGRDWERMVTFYRYPKEHWRHLRTTNVVESPFAALRLRTDAAKRFKKVERATAVIWKMLMVAQRRFRRLSAPELLAKVYAGARYEDGIEVAEKGVAA</sequence>
<gene>
    <name evidence="7" type="ORF">Q5761_08775</name>
</gene>
<keyword evidence="3 6" id="KW-0815">Transposition</keyword>
<dbReference type="RefSeq" id="WP_318750291.1">
    <property type="nucleotide sequence ID" value="NZ_CP132508.1"/>
</dbReference>
<protein>
    <recommendedName>
        <fullName evidence="6">Mutator family transposase</fullName>
    </recommendedName>
</protein>
<keyword evidence="8" id="KW-1185">Reference proteome</keyword>
<evidence type="ECO:0000256" key="6">
    <source>
        <dbReference type="RuleBase" id="RU365089"/>
    </source>
</evidence>
<evidence type="ECO:0000256" key="2">
    <source>
        <dbReference type="ARBA" id="ARBA00010961"/>
    </source>
</evidence>